<dbReference type="Proteomes" id="UP000619238">
    <property type="component" value="Unassembled WGS sequence"/>
</dbReference>
<gene>
    <name evidence="1" type="ORF">H2O64_08215</name>
</gene>
<evidence type="ECO:0000313" key="2">
    <source>
        <dbReference type="Proteomes" id="UP000619238"/>
    </source>
</evidence>
<reference evidence="1 2" key="1">
    <citation type="submission" date="2020-07" db="EMBL/GenBank/DDBJ databases">
        <title>Description of Kordia aestuariivivens sp. nov., isolated from a tidal flat.</title>
        <authorList>
            <person name="Park S."/>
            <person name="Yoon J.-H."/>
        </authorList>
    </citation>
    <scope>NUCLEOTIDE SEQUENCE [LARGE SCALE GENOMIC DNA]</scope>
    <source>
        <strain evidence="1 2">YSTF-M3</strain>
    </source>
</reference>
<name>A0ABR7Q8H1_9FLAO</name>
<organism evidence="1 2">
    <name type="scientific">Kordia aestuariivivens</name>
    <dbReference type="NCBI Taxonomy" id="2759037"/>
    <lineage>
        <taxon>Bacteria</taxon>
        <taxon>Pseudomonadati</taxon>
        <taxon>Bacteroidota</taxon>
        <taxon>Flavobacteriia</taxon>
        <taxon>Flavobacteriales</taxon>
        <taxon>Flavobacteriaceae</taxon>
        <taxon>Kordia</taxon>
    </lineage>
</organism>
<dbReference type="RefSeq" id="WP_187561707.1">
    <property type="nucleotide sequence ID" value="NZ_JACGWS010000004.1"/>
</dbReference>
<accession>A0ABR7Q8H1</accession>
<protein>
    <submittedName>
        <fullName evidence="1">Uncharacterized protein</fullName>
    </submittedName>
</protein>
<comment type="caution">
    <text evidence="1">The sequence shown here is derived from an EMBL/GenBank/DDBJ whole genome shotgun (WGS) entry which is preliminary data.</text>
</comment>
<dbReference type="EMBL" id="JACGWS010000004">
    <property type="protein sequence ID" value="MBC8754656.1"/>
    <property type="molecule type" value="Genomic_DNA"/>
</dbReference>
<proteinExistence type="predicted"/>
<evidence type="ECO:0000313" key="1">
    <source>
        <dbReference type="EMBL" id="MBC8754656.1"/>
    </source>
</evidence>
<sequence length="261" mass="30269">MNFEENKKELLKLGERISKIAEDIKPDISEQNENSKKYFKNQNRKVSIKKLKVIELRLSELINLLDNRNMVVPGTLIPRTNTIENSIHYNFKQRLEAPKIRKKDDTSENGKSHQLISPVVQAYITINDDVAESIQIQSILFIDIDFNIKIEDLNLNYSVHFNNSGQEQLNIHIYFSKDPNLLQVQGEYFFYPLNIFLKRLTPEESPHSIPLENIKTVQVFLINVDPRTSRGTITTVQTHNSNSKIDFPPIFSLLKFVSLSK</sequence>
<keyword evidence="2" id="KW-1185">Reference proteome</keyword>